<dbReference type="EMBL" id="JACJQY010000001">
    <property type="protein sequence ID" value="MBD2315461.1"/>
    <property type="molecule type" value="Genomic_DNA"/>
</dbReference>
<organism evidence="2 3">
    <name type="scientific">Phormidium tenue FACHB-1050</name>
    <dbReference type="NCBI Taxonomy" id="2692857"/>
    <lineage>
        <taxon>Bacteria</taxon>
        <taxon>Bacillati</taxon>
        <taxon>Cyanobacteriota</taxon>
        <taxon>Cyanophyceae</taxon>
        <taxon>Oscillatoriophycideae</taxon>
        <taxon>Oscillatoriales</taxon>
        <taxon>Oscillatoriaceae</taxon>
        <taxon>Phormidium</taxon>
    </lineage>
</organism>
<dbReference type="RefSeq" id="WP_190575554.1">
    <property type="nucleotide sequence ID" value="NZ_CAWPQU010000001.1"/>
</dbReference>
<proteinExistence type="predicted"/>
<dbReference type="InterPro" id="IPR041049">
    <property type="entry name" value="DUF5615"/>
</dbReference>
<keyword evidence="3" id="KW-1185">Reference proteome</keyword>
<sequence length="122" mass="13807">MKFKLDENIGQRGINQLKQAGYDVSTVLEQGLTSASDPTVIKVCQQEDRCLVTLDLDFSNPLQYVPSQYKGIAVLRLPPRATIEDLTDAIQTLINGLEREDITGKLWIIQRGRIRIYQQSDD</sequence>
<accession>A0ABR8C4I4</accession>
<evidence type="ECO:0000313" key="3">
    <source>
        <dbReference type="Proteomes" id="UP000618445"/>
    </source>
</evidence>
<reference evidence="2 3" key="1">
    <citation type="journal article" date="2020" name="ISME J.">
        <title>Comparative genomics reveals insights into cyanobacterial evolution and habitat adaptation.</title>
        <authorList>
            <person name="Chen M.Y."/>
            <person name="Teng W.K."/>
            <person name="Zhao L."/>
            <person name="Hu C.X."/>
            <person name="Zhou Y.K."/>
            <person name="Han B.P."/>
            <person name="Song L.R."/>
            <person name="Shu W.S."/>
        </authorList>
    </citation>
    <scope>NUCLEOTIDE SEQUENCE [LARGE SCALE GENOMIC DNA]</scope>
    <source>
        <strain evidence="2 3">FACHB-1050</strain>
    </source>
</reference>
<feature type="domain" description="DUF5615" evidence="1">
    <location>
        <begin position="1"/>
        <end position="111"/>
    </location>
</feature>
<gene>
    <name evidence="2" type="ORF">H6G05_01185</name>
</gene>
<protein>
    <submittedName>
        <fullName evidence="2">DUF5615 family PIN-like protein</fullName>
    </submittedName>
</protein>
<name>A0ABR8C4I4_9CYAN</name>
<dbReference type="Pfam" id="PF18480">
    <property type="entry name" value="DUF5615"/>
    <property type="match status" value="1"/>
</dbReference>
<evidence type="ECO:0000313" key="2">
    <source>
        <dbReference type="EMBL" id="MBD2315461.1"/>
    </source>
</evidence>
<dbReference type="Proteomes" id="UP000618445">
    <property type="component" value="Unassembled WGS sequence"/>
</dbReference>
<evidence type="ECO:0000259" key="1">
    <source>
        <dbReference type="Pfam" id="PF18480"/>
    </source>
</evidence>
<comment type="caution">
    <text evidence="2">The sequence shown here is derived from an EMBL/GenBank/DDBJ whole genome shotgun (WGS) entry which is preliminary data.</text>
</comment>